<keyword evidence="10" id="KW-1185">Reference proteome</keyword>
<dbReference type="PROSITE" id="PS50850">
    <property type="entry name" value="MFS"/>
    <property type="match status" value="1"/>
</dbReference>
<dbReference type="InterPro" id="IPR036259">
    <property type="entry name" value="MFS_trans_sf"/>
</dbReference>
<name>A0A9P6G5D9_9PLEO</name>
<proteinExistence type="predicted"/>
<protein>
    <submittedName>
        <fullName evidence="9">Major facilitator superfamily transporter</fullName>
    </submittedName>
</protein>
<dbReference type="Pfam" id="PF07690">
    <property type="entry name" value="MFS_1"/>
    <property type="match status" value="1"/>
</dbReference>
<dbReference type="GO" id="GO:0022857">
    <property type="term" value="F:transmembrane transporter activity"/>
    <property type="evidence" value="ECO:0007669"/>
    <property type="project" value="InterPro"/>
</dbReference>
<organism evidence="9 10">
    <name type="scientific">Paraphaeosphaeria minitans</name>
    <dbReference type="NCBI Taxonomy" id="565426"/>
    <lineage>
        <taxon>Eukaryota</taxon>
        <taxon>Fungi</taxon>
        <taxon>Dikarya</taxon>
        <taxon>Ascomycota</taxon>
        <taxon>Pezizomycotina</taxon>
        <taxon>Dothideomycetes</taxon>
        <taxon>Pleosporomycetidae</taxon>
        <taxon>Pleosporales</taxon>
        <taxon>Massarineae</taxon>
        <taxon>Didymosphaeriaceae</taxon>
        <taxon>Paraphaeosphaeria</taxon>
    </lineage>
</organism>
<feature type="domain" description="Major facilitator superfamily (MFS) profile" evidence="8">
    <location>
        <begin position="215"/>
        <end position="666"/>
    </location>
</feature>
<feature type="region of interest" description="Disordered" evidence="6">
    <location>
        <begin position="162"/>
        <end position="183"/>
    </location>
</feature>
<sequence>MNEEDLDMLRNEEDAEPRRFSSWVNAHGEFQRNIEPERTVDALVDSPPSGRPLPMAGANAPPHAKETEEVASRRSSSASSSSSVSSSSTTHAPRLEEIRTHDASSARERRDTFSSAGGGSGILYRHPTERHPEALSRIETIRSQHAGTVGARQTAPSRITRTLSRRRSEKPLSEMGANKPYPPPLPDREEYVVEFMGVDDPLHAQNWPMKKKLYIAALMAYLSLAVAMGSSIFSPSTRPVAEEFGVITEVTSLATSFFVFGYAFGPLVWAPMSELYGRKLPLLIGSFGFSVFSLAVAVGKDLQTVLISRFFAGLFGACPLSVVAAVYADIFNNVQRGIAIGAFSATVFMGPMMAPFIGGFIVTSHLGWRWTMYISSIMGWLAFALIVLFMEETYPPQILVGKAAELRRRTLNWGIHAKQEEIEVDLKELIARNVSRPLRILFTEPIVLLITIYMSFVYGILYCFLTAYTLVFEGQYGFTPGVSGLTYFGLIIGVMFGFALMAAMNPSYERKLKANNNIPVPEWRLPLAMVGAPIFAGNPPPLLRRQQSGQQSLTMLQGGLFWFGWTGYNGRILWVAPVCSGIFTGFGIWTIFLALLNYIIDAYLMFAASAVAGNTFMRSLFAGAFPLFSTYMFNGMGIQWASTLLGCIATVMVPMPFLFFIYGKKIRAKSTFSPAPDIAQDKRRDEEARLGTDGENGSGSENTAQGGELAPAVEKGSKEA</sequence>
<dbReference type="CDD" id="cd17323">
    <property type="entry name" value="MFS_Tpo1_MDR_like"/>
    <property type="match status" value="1"/>
</dbReference>
<evidence type="ECO:0000313" key="10">
    <source>
        <dbReference type="Proteomes" id="UP000756921"/>
    </source>
</evidence>
<dbReference type="EMBL" id="WJXW01000018">
    <property type="protein sequence ID" value="KAF9728818.1"/>
    <property type="molecule type" value="Genomic_DNA"/>
</dbReference>
<feature type="transmembrane region" description="Helical" evidence="7">
    <location>
        <begin position="574"/>
        <end position="596"/>
    </location>
</feature>
<feature type="transmembrane region" description="Helical" evidence="7">
    <location>
        <begin position="484"/>
        <end position="503"/>
    </location>
</feature>
<gene>
    <name evidence="9" type="ORF">PMIN01_13198</name>
</gene>
<feature type="region of interest" description="Disordered" evidence="6">
    <location>
        <begin position="1"/>
        <end position="130"/>
    </location>
</feature>
<evidence type="ECO:0000256" key="7">
    <source>
        <dbReference type="SAM" id="Phobius"/>
    </source>
</evidence>
<dbReference type="SUPFAM" id="SSF103473">
    <property type="entry name" value="MFS general substrate transporter"/>
    <property type="match status" value="1"/>
</dbReference>
<feature type="compositionally biased region" description="Basic and acidic residues" evidence="6">
    <location>
        <begin position="93"/>
        <end position="112"/>
    </location>
</feature>
<feature type="compositionally biased region" description="Basic and acidic residues" evidence="6">
    <location>
        <begin position="7"/>
        <end position="19"/>
    </location>
</feature>
<keyword evidence="5 7" id="KW-0472">Membrane</keyword>
<evidence type="ECO:0000256" key="2">
    <source>
        <dbReference type="ARBA" id="ARBA00022448"/>
    </source>
</evidence>
<keyword evidence="4 7" id="KW-1133">Transmembrane helix</keyword>
<accession>A0A9P6G5D9</accession>
<feature type="transmembrane region" description="Helical" evidence="7">
    <location>
        <begin position="640"/>
        <end position="662"/>
    </location>
</feature>
<dbReference type="Proteomes" id="UP000756921">
    <property type="component" value="Unassembled WGS sequence"/>
</dbReference>
<dbReference type="InterPro" id="IPR011701">
    <property type="entry name" value="MFS"/>
</dbReference>
<feature type="transmembrane region" description="Helical" evidence="7">
    <location>
        <begin position="213"/>
        <end position="234"/>
    </location>
</feature>
<dbReference type="PANTHER" id="PTHR23502">
    <property type="entry name" value="MAJOR FACILITATOR SUPERFAMILY"/>
    <property type="match status" value="1"/>
</dbReference>
<feature type="transmembrane region" description="Helical" evidence="7">
    <location>
        <begin position="446"/>
        <end position="472"/>
    </location>
</feature>
<evidence type="ECO:0000256" key="5">
    <source>
        <dbReference type="ARBA" id="ARBA00023136"/>
    </source>
</evidence>
<comment type="caution">
    <text evidence="9">The sequence shown here is derived from an EMBL/GenBank/DDBJ whole genome shotgun (WGS) entry which is preliminary data.</text>
</comment>
<dbReference type="OrthoDB" id="9986881at2759"/>
<evidence type="ECO:0000256" key="3">
    <source>
        <dbReference type="ARBA" id="ARBA00022692"/>
    </source>
</evidence>
<feature type="compositionally biased region" description="Basic and acidic residues" evidence="6">
    <location>
        <begin position="63"/>
        <end position="72"/>
    </location>
</feature>
<dbReference type="AlphaFoldDB" id="A0A9P6G5D9"/>
<feature type="compositionally biased region" description="Basic and acidic residues" evidence="6">
    <location>
        <begin position="679"/>
        <end position="692"/>
    </location>
</feature>
<feature type="compositionally biased region" description="Basic and acidic residues" evidence="6">
    <location>
        <begin position="29"/>
        <end position="40"/>
    </location>
</feature>
<feature type="transmembrane region" description="Helical" evidence="7">
    <location>
        <begin position="338"/>
        <end position="362"/>
    </location>
</feature>
<feature type="region of interest" description="Disordered" evidence="6">
    <location>
        <begin position="676"/>
        <end position="720"/>
    </location>
</feature>
<feature type="transmembrane region" description="Helical" evidence="7">
    <location>
        <begin position="280"/>
        <end position="298"/>
    </location>
</feature>
<feature type="transmembrane region" description="Helical" evidence="7">
    <location>
        <begin position="310"/>
        <end position="331"/>
    </location>
</feature>
<dbReference type="Gene3D" id="1.20.1250.20">
    <property type="entry name" value="MFS general substrate transporter like domains"/>
    <property type="match status" value="1"/>
</dbReference>
<reference evidence="9" key="1">
    <citation type="journal article" date="2020" name="Mol. Plant Microbe Interact.">
        <title>Genome Sequence of the Biocontrol Agent Coniothyrium minitans strain Conio (IMI 134523).</title>
        <authorList>
            <person name="Patel D."/>
            <person name="Shittu T.A."/>
            <person name="Baroncelli R."/>
            <person name="Muthumeenakshi S."/>
            <person name="Osborne T.H."/>
            <person name="Janganan T.K."/>
            <person name="Sreenivasaprasad S."/>
        </authorList>
    </citation>
    <scope>NUCLEOTIDE SEQUENCE</scope>
    <source>
        <strain evidence="9">Conio</strain>
    </source>
</reference>
<evidence type="ECO:0000259" key="8">
    <source>
        <dbReference type="PROSITE" id="PS50850"/>
    </source>
</evidence>
<dbReference type="PANTHER" id="PTHR23502:SF31">
    <property type="entry name" value="POLYAMINE TRANSPORTER 1"/>
    <property type="match status" value="1"/>
</dbReference>
<feature type="transmembrane region" description="Helical" evidence="7">
    <location>
        <begin position="368"/>
        <end position="389"/>
    </location>
</feature>
<evidence type="ECO:0000256" key="6">
    <source>
        <dbReference type="SAM" id="MobiDB-lite"/>
    </source>
</evidence>
<dbReference type="InterPro" id="IPR020846">
    <property type="entry name" value="MFS_dom"/>
</dbReference>
<evidence type="ECO:0000256" key="1">
    <source>
        <dbReference type="ARBA" id="ARBA00004141"/>
    </source>
</evidence>
<keyword evidence="3 7" id="KW-0812">Transmembrane</keyword>
<comment type="subcellular location">
    <subcellularLocation>
        <location evidence="1">Membrane</location>
        <topology evidence="1">Multi-pass membrane protein</topology>
    </subcellularLocation>
</comment>
<feature type="transmembrane region" description="Helical" evidence="7">
    <location>
        <begin position="246"/>
        <end position="268"/>
    </location>
</feature>
<dbReference type="FunFam" id="1.20.1250.20:FF:000011">
    <property type="entry name" value="MFS multidrug transporter, putative"/>
    <property type="match status" value="1"/>
</dbReference>
<evidence type="ECO:0000313" key="9">
    <source>
        <dbReference type="EMBL" id="KAF9728818.1"/>
    </source>
</evidence>
<feature type="transmembrane region" description="Helical" evidence="7">
    <location>
        <begin position="603"/>
        <end position="628"/>
    </location>
</feature>
<feature type="compositionally biased region" description="Low complexity" evidence="6">
    <location>
        <begin position="73"/>
        <end position="88"/>
    </location>
</feature>
<dbReference type="GO" id="GO:0005886">
    <property type="term" value="C:plasma membrane"/>
    <property type="evidence" value="ECO:0007669"/>
    <property type="project" value="TreeGrafter"/>
</dbReference>
<evidence type="ECO:0000256" key="4">
    <source>
        <dbReference type="ARBA" id="ARBA00022989"/>
    </source>
</evidence>
<keyword evidence="2" id="KW-0813">Transport</keyword>